<sequence>MQKIITNSEQETFDFAKNFAKSLRGGEVIGLSGDLGAGKTIFSKGIAAGLGVKDNVNSPTFVIMKKYEIKNQKSEIRNLIHIDAYRLNSAEDIRAIGADEYFEKPETITVIEWPENIKKILPKNTIYFHIKNITADKREIKRA</sequence>
<dbReference type="GO" id="GO:0005524">
    <property type="term" value="F:ATP binding"/>
    <property type="evidence" value="ECO:0007669"/>
    <property type="project" value="UniProtKB-KW"/>
</dbReference>
<dbReference type="NCBIfam" id="TIGR00150">
    <property type="entry name" value="T6A_YjeE"/>
    <property type="match status" value="1"/>
</dbReference>
<keyword evidence="8" id="KW-0067">ATP-binding</keyword>
<organism evidence="11 12">
    <name type="scientific">Candidatus Falkowbacteria bacterium GW2011_GWE1_38_31</name>
    <dbReference type="NCBI Taxonomy" id="1618638"/>
    <lineage>
        <taxon>Bacteria</taxon>
        <taxon>Candidatus Falkowiibacteriota</taxon>
    </lineage>
</organism>
<dbReference type="Gene3D" id="3.40.50.300">
    <property type="entry name" value="P-loop containing nucleotide triphosphate hydrolases"/>
    <property type="match status" value="1"/>
</dbReference>
<evidence type="ECO:0000256" key="2">
    <source>
        <dbReference type="ARBA" id="ARBA00007599"/>
    </source>
</evidence>
<comment type="caution">
    <text evidence="11">The sequence shown here is derived from an EMBL/GenBank/DDBJ whole genome shotgun (WGS) entry which is preliminary data.</text>
</comment>
<evidence type="ECO:0000256" key="10">
    <source>
        <dbReference type="ARBA" id="ARBA00032441"/>
    </source>
</evidence>
<reference evidence="11 12" key="1">
    <citation type="journal article" date="2015" name="Nature">
        <title>rRNA introns, odd ribosomes, and small enigmatic genomes across a large radiation of phyla.</title>
        <authorList>
            <person name="Brown C.T."/>
            <person name="Hug L.A."/>
            <person name="Thomas B.C."/>
            <person name="Sharon I."/>
            <person name="Castelle C.J."/>
            <person name="Singh A."/>
            <person name="Wilkins M.J."/>
            <person name="Williams K.H."/>
            <person name="Banfield J.F."/>
        </authorList>
    </citation>
    <scope>NUCLEOTIDE SEQUENCE [LARGE SCALE GENOMIC DNA]</scope>
</reference>
<evidence type="ECO:0000313" key="12">
    <source>
        <dbReference type="Proteomes" id="UP000034022"/>
    </source>
</evidence>
<evidence type="ECO:0000313" key="11">
    <source>
        <dbReference type="EMBL" id="KKQ70170.1"/>
    </source>
</evidence>
<keyword evidence="7" id="KW-0547">Nucleotide-binding</keyword>
<dbReference type="PANTHER" id="PTHR33540">
    <property type="entry name" value="TRNA THREONYLCARBAMOYLADENOSINE BIOSYNTHESIS PROTEIN TSAE"/>
    <property type="match status" value="1"/>
</dbReference>
<dbReference type="PANTHER" id="PTHR33540:SF2">
    <property type="entry name" value="TRNA THREONYLCARBAMOYLADENOSINE BIOSYNTHESIS PROTEIN TSAE"/>
    <property type="match status" value="1"/>
</dbReference>
<dbReference type="AlphaFoldDB" id="A0A0G0K417"/>
<dbReference type="Pfam" id="PF02367">
    <property type="entry name" value="TsaE"/>
    <property type="match status" value="1"/>
</dbReference>
<evidence type="ECO:0000256" key="8">
    <source>
        <dbReference type="ARBA" id="ARBA00022840"/>
    </source>
</evidence>
<dbReference type="InterPro" id="IPR003442">
    <property type="entry name" value="T6A_TsaE"/>
</dbReference>
<evidence type="ECO:0000256" key="4">
    <source>
        <dbReference type="ARBA" id="ARBA00022490"/>
    </source>
</evidence>
<proteinExistence type="inferred from homology"/>
<comment type="subcellular location">
    <subcellularLocation>
        <location evidence="1">Cytoplasm</location>
    </subcellularLocation>
</comment>
<protein>
    <recommendedName>
        <fullName evidence="3">tRNA threonylcarbamoyladenosine biosynthesis protein TsaE</fullName>
    </recommendedName>
    <alternativeName>
        <fullName evidence="10">t(6)A37 threonylcarbamoyladenosine biosynthesis protein TsaE</fullName>
    </alternativeName>
</protein>
<keyword evidence="5" id="KW-0819">tRNA processing</keyword>
<dbReference type="GO" id="GO:0005737">
    <property type="term" value="C:cytoplasm"/>
    <property type="evidence" value="ECO:0007669"/>
    <property type="project" value="UniProtKB-SubCell"/>
</dbReference>
<dbReference type="InterPro" id="IPR027417">
    <property type="entry name" value="P-loop_NTPase"/>
</dbReference>
<dbReference type="SUPFAM" id="SSF52540">
    <property type="entry name" value="P-loop containing nucleoside triphosphate hydrolases"/>
    <property type="match status" value="1"/>
</dbReference>
<comment type="similarity">
    <text evidence="2">Belongs to the TsaE family.</text>
</comment>
<accession>A0A0G0K417</accession>
<dbReference type="EMBL" id="LBUU01000006">
    <property type="protein sequence ID" value="KKQ70170.1"/>
    <property type="molecule type" value="Genomic_DNA"/>
</dbReference>
<evidence type="ECO:0000256" key="7">
    <source>
        <dbReference type="ARBA" id="ARBA00022741"/>
    </source>
</evidence>
<keyword evidence="4" id="KW-0963">Cytoplasm</keyword>
<dbReference type="GO" id="GO:0002949">
    <property type="term" value="P:tRNA threonylcarbamoyladenosine modification"/>
    <property type="evidence" value="ECO:0007669"/>
    <property type="project" value="InterPro"/>
</dbReference>
<dbReference type="GO" id="GO:0046872">
    <property type="term" value="F:metal ion binding"/>
    <property type="evidence" value="ECO:0007669"/>
    <property type="project" value="UniProtKB-KW"/>
</dbReference>
<evidence type="ECO:0000256" key="1">
    <source>
        <dbReference type="ARBA" id="ARBA00004496"/>
    </source>
</evidence>
<evidence type="ECO:0000256" key="9">
    <source>
        <dbReference type="ARBA" id="ARBA00022842"/>
    </source>
</evidence>
<evidence type="ECO:0000256" key="3">
    <source>
        <dbReference type="ARBA" id="ARBA00019010"/>
    </source>
</evidence>
<keyword evidence="9" id="KW-0460">Magnesium</keyword>
<evidence type="ECO:0000256" key="5">
    <source>
        <dbReference type="ARBA" id="ARBA00022694"/>
    </source>
</evidence>
<gene>
    <name evidence="11" type="ORF">US91_C0006G0007</name>
</gene>
<evidence type="ECO:0000256" key="6">
    <source>
        <dbReference type="ARBA" id="ARBA00022723"/>
    </source>
</evidence>
<dbReference type="Proteomes" id="UP000034022">
    <property type="component" value="Unassembled WGS sequence"/>
</dbReference>
<name>A0A0G0K417_9BACT</name>
<keyword evidence="6" id="KW-0479">Metal-binding</keyword>